<gene>
    <name evidence="2" type="ORF">DAPPUDRAFT_341617</name>
</gene>
<reference evidence="2 3" key="1">
    <citation type="journal article" date="2011" name="Science">
        <title>The ecoresponsive genome of Daphnia pulex.</title>
        <authorList>
            <person name="Colbourne J.K."/>
            <person name="Pfrender M.E."/>
            <person name="Gilbert D."/>
            <person name="Thomas W.K."/>
            <person name="Tucker A."/>
            <person name="Oakley T.H."/>
            <person name="Tokishita S."/>
            <person name="Aerts A."/>
            <person name="Arnold G.J."/>
            <person name="Basu M.K."/>
            <person name="Bauer D.J."/>
            <person name="Caceres C.E."/>
            <person name="Carmel L."/>
            <person name="Casola C."/>
            <person name="Choi J.H."/>
            <person name="Detter J.C."/>
            <person name="Dong Q."/>
            <person name="Dusheyko S."/>
            <person name="Eads B.D."/>
            <person name="Frohlich T."/>
            <person name="Geiler-Samerotte K.A."/>
            <person name="Gerlach D."/>
            <person name="Hatcher P."/>
            <person name="Jogdeo S."/>
            <person name="Krijgsveld J."/>
            <person name="Kriventseva E.V."/>
            <person name="Kultz D."/>
            <person name="Laforsch C."/>
            <person name="Lindquist E."/>
            <person name="Lopez J."/>
            <person name="Manak J.R."/>
            <person name="Muller J."/>
            <person name="Pangilinan J."/>
            <person name="Patwardhan R.P."/>
            <person name="Pitluck S."/>
            <person name="Pritham E.J."/>
            <person name="Rechtsteiner A."/>
            <person name="Rho M."/>
            <person name="Rogozin I.B."/>
            <person name="Sakarya O."/>
            <person name="Salamov A."/>
            <person name="Schaack S."/>
            <person name="Shapiro H."/>
            <person name="Shiga Y."/>
            <person name="Skalitzky C."/>
            <person name="Smith Z."/>
            <person name="Souvorov A."/>
            <person name="Sung W."/>
            <person name="Tang Z."/>
            <person name="Tsuchiya D."/>
            <person name="Tu H."/>
            <person name="Vos H."/>
            <person name="Wang M."/>
            <person name="Wolf Y.I."/>
            <person name="Yamagata H."/>
            <person name="Yamada T."/>
            <person name="Ye Y."/>
            <person name="Shaw J.R."/>
            <person name="Andrews J."/>
            <person name="Crease T.J."/>
            <person name="Tang H."/>
            <person name="Lucas S.M."/>
            <person name="Robertson H.M."/>
            <person name="Bork P."/>
            <person name="Koonin E.V."/>
            <person name="Zdobnov E.M."/>
            <person name="Grigoriev I.V."/>
            <person name="Lynch M."/>
            <person name="Boore J.L."/>
        </authorList>
    </citation>
    <scope>NUCLEOTIDE SEQUENCE [LARGE SCALE GENOMIC DNA]</scope>
</reference>
<evidence type="ECO:0000256" key="1">
    <source>
        <dbReference type="SAM" id="Phobius"/>
    </source>
</evidence>
<keyword evidence="3" id="KW-1185">Reference proteome</keyword>
<feature type="non-terminal residue" evidence="2">
    <location>
        <position position="1"/>
    </location>
</feature>
<accession>E9I5H4</accession>
<keyword evidence="1" id="KW-1133">Transmembrane helix</keyword>
<evidence type="ECO:0000313" key="2">
    <source>
        <dbReference type="EMBL" id="EFX60756.1"/>
    </source>
</evidence>
<dbReference type="HOGENOM" id="CLU_2284413_0_0_1"/>
<dbReference type="InParanoid" id="E9I5H4"/>
<feature type="transmembrane region" description="Helical" evidence="1">
    <location>
        <begin position="39"/>
        <end position="58"/>
    </location>
</feature>
<keyword evidence="1" id="KW-0472">Membrane</keyword>
<proteinExistence type="predicted"/>
<dbReference type="KEGG" id="dpx:DAPPUDRAFT_341617"/>
<dbReference type="EMBL" id="GL735651">
    <property type="protein sequence ID" value="EFX60756.1"/>
    <property type="molecule type" value="Genomic_DNA"/>
</dbReference>
<keyword evidence="1" id="KW-0812">Transmembrane</keyword>
<evidence type="ECO:0000313" key="3">
    <source>
        <dbReference type="Proteomes" id="UP000000305"/>
    </source>
</evidence>
<protein>
    <submittedName>
        <fullName evidence="2">Uncharacterized protein</fullName>
    </submittedName>
</protein>
<organism evidence="2 3">
    <name type="scientific">Daphnia pulex</name>
    <name type="common">Water flea</name>
    <dbReference type="NCBI Taxonomy" id="6669"/>
    <lineage>
        <taxon>Eukaryota</taxon>
        <taxon>Metazoa</taxon>
        <taxon>Ecdysozoa</taxon>
        <taxon>Arthropoda</taxon>
        <taxon>Crustacea</taxon>
        <taxon>Branchiopoda</taxon>
        <taxon>Diplostraca</taxon>
        <taxon>Cladocera</taxon>
        <taxon>Anomopoda</taxon>
        <taxon>Daphniidae</taxon>
        <taxon>Daphnia</taxon>
    </lineage>
</organism>
<name>E9I5H4_DAPPU</name>
<feature type="transmembrane region" description="Helical" evidence="1">
    <location>
        <begin position="6"/>
        <end position="27"/>
    </location>
</feature>
<sequence>IDCHVNHLFSSQLIGGFAILMPIILAFNRQLTGMGMAMNVCLFVATVLKIANAGWALAVDSDKHTTMLNWQSWFSLIITAFVCCFSGGVVTLTQTGEFFPNA</sequence>
<feature type="transmembrane region" description="Helical" evidence="1">
    <location>
        <begin position="70"/>
        <end position="92"/>
    </location>
</feature>
<dbReference type="Proteomes" id="UP000000305">
    <property type="component" value="Unassembled WGS sequence"/>
</dbReference>
<dbReference type="AlphaFoldDB" id="E9I5H4"/>